<feature type="transmembrane region" description="Helical" evidence="1">
    <location>
        <begin position="98"/>
        <end position="116"/>
    </location>
</feature>
<evidence type="ECO:0000256" key="1">
    <source>
        <dbReference type="SAM" id="Phobius"/>
    </source>
</evidence>
<keyword evidence="1 2" id="KW-0812">Transmembrane</keyword>
<dbReference type="KEGG" id="tet:TTHERM_001253453"/>
<dbReference type="Proteomes" id="UP000009168">
    <property type="component" value="Unassembled WGS sequence"/>
</dbReference>
<keyword evidence="1" id="KW-1133">Transmembrane helix</keyword>
<protein>
    <submittedName>
        <fullName evidence="2">Transmembrane protein, putative</fullName>
    </submittedName>
</protein>
<reference evidence="3" key="1">
    <citation type="journal article" date="2006" name="PLoS Biol.">
        <title>Macronuclear genome sequence of the ciliate Tetrahymena thermophila, a model eukaryote.</title>
        <authorList>
            <person name="Eisen J.A."/>
            <person name="Coyne R.S."/>
            <person name="Wu M."/>
            <person name="Wu D."/>
            <person name="Thiagarajan M."/>
            <person name="Wortman J.R."/>
            <person name="Badger J.H."/>
            <person name="Ren Q."/>
            <person name="Amedeo P."/>
            <person name="Jones K.M."/>
            <person name="Tallon L.J."/>
            <person name="Delcher A.L."/>
            <person name="Salzberg S.L."/>
            <person name="Silva J.C."/>
            <person name="Haas B.J."/>
            <person name="Majoros W.H."/>
            <person name="Farzad M."/>
            <person name="Carlton J.M."/>
            <person name="Smith R.K. Jr."/>
            <person name="Garg J."/>
            <person name="Pearlman R.E."/>
            <person name="Karrer K.M."/>
            <person name="Sun L."/>
            <person name="Manning G."/>
            <person name="Elde N.C."/>
            <person name="Turkewitz A.P."/>
            <person name="Asai D.J."/>
            <person name="Wilkes D.E."/>
            <person name="Wang Y."/>
            <person name="Cai H."/>
            <person name="Collins K."/>
            <person name="Stewart B.A."/>
            <person name="Lee S.R."/>
            <person name="Wilamowska K."/>
            <person name="Weinberg Z."/>
            <person name="Ruzzo W.L."/>
            <person name="Wloga D."/>
            <person name="Gaertig J."/>
            <person name="Frankel J."/>
            <person name="Tsao C.-C."/>
            <person name="Gorovsky M.A."/>
            <person name="Keeling P.J."/>
            <person name="Waller R.F."/>
            <person name="Patron N.J."/>
            <person name="Cherry J.M."/>
            <person name="Stover N.A."/>
            <person name="Krieger C.J."/>
            <person name="del Toro C."/>
            <person name="Ryder H.F."/>
            <person name="Williamson S.C."/>
            <person name="Barbeau R.A."/>
            <person name="Hamilton E.P."/>
            <person name="Orias E."/>
        </authorList>
    </citation>
    <scope>NUCLEOTIDE SEQUENCE [LARGE SCALE GENOMIC DNA]</scope>
    <source>
        <strain evidence="3">SB210</strain>
    </source>
</reference>
<dbReference type="RefSeq" id="XP_012651419.1">
    <property type="nucleotide sequence ID" value="XM_012795965.1"/>
</dbReference>
<dbReference type="GeneID" id="24442024"/>
<keyword evidence="1" id="KW-0472">Membrane</keyword>
<evidence type="ECO:0000313" key="3">
    <source>
        <dbReference type="Proteomes" id="UP000009168"/>
    </source>
</evidence>
<proteinExistence type="predicted"/>
<sequence>MIIQKLSDLVISNFKNLSINENILNKQYQHEKQIIKPYNLFKFNFTFSQNLNQEKFKLKNKYQNSNSKKSMVQLIISKNEEIQIKLIFDNSKKKEKKIIIFIVVDIQAIFLLLNIFDNSNIKMKKYNQFKLEKLSKIIRIYKLKISISNFKNLAFNKNIINCIRVRINKQINKENYQILIKTQFYKLQKLQSRDQNQFQFKKVFCLLNKYQN</sequence>
<keyword evidence="3" id="KW-1185">Reference proteome</keyword>
<dbReference type="EMBL" id="GG662824">
    <property type="protein sequence ID" value="EWS76050.1"/>
    <property type="molecule type" value="Genomic_DNA"/>
</dbReference>
<dbReference type="InParanoid" id="W7X9G6"/>
<gene>
    <name evidence="2" type="ORF">TTHERM_001253453</name>
</gene>
<evidence type="ECO:0000313" key="2">
    <source>
        <dbReference type="EMBL" id="EWS76050.1"/>
    </source>
</evidence>
<accession>W7X9G6</accession>
<dbReference type="AlphaFoldDB" id="W7X9G6"/>
<organism evidence="2 3">
    <name type="scientific">Tetrahymena thermophila (strain SB210)</name>
    <dbReference type="NCBI Taxonomy" id="312017"/>
    <lineage>
        <taxon>Eukaryota</taxon>
        <taxon>Sar</taxon>
        <taxon>Alveolata</taxon>
        <taxon>Ciliophora</taxon>
        <taxon>Intramacronucleata</taxon>
        <taxon>Oligohymenophorea</taxon>
        <taxon>Hymenostomatida</taxon>
        <taxon>Tetrahymenina</taxon>
        <taxon>Tetrahymenidae</taxon>
        <taxon>Tetrahymena</taxon>
    </lineage>
</organism>
<name>W7X9G6_TETTS</name>